<organism evidence="2 3">
    <name type="scientific">Cryobacterium levicorallinum</name>
    <dbReference type="NCBI Taxonomy" id="995038"/>
    <lineage>
        <taxon>Bacteria</taxon>
        <taxon>Bacillati</taxon>
        <taxon>Actinomycetota</taxon>
        <taxon>Actinomycetes</taxon>
        <taxon>Micrococcales</taxon>
        <taxon>Microbacteriaceae</taxon>
        <taxon>Cryobacterium</taxon>
    </lineage>
</organism>
<dbReference type="Pfam" id="PF14279">
    <property type="entry name" value="HNH_5"/>
    <property type="match status" value="1"/>
</dbReference>
<evidence type="ECO:0000259" key="1">
    <source>
        <dbReference type="SMART" id="SM00507"/>
    </source>
</evidence>
<dbReference type="SMART" id="SM00507">
    <property type="entry name" value="HNHc"/>
    <property type="match status" value="1"/>
</dbReference>
<keyword evidence="2" id="KW-0378">Hydrolase</keyword>
<dbReference type="InterPro" id="IPR052892">
    <property type="entry name" value="NA-targeting_endonuclease"/>
</dbReference>
<protein>
    <submittedName>
        <fullName evidence="2">5-methylcytosine-specific restriction endonuclease McrA</fullName>
    </submittedName>
</protein>
<gene>
    <name evidence="2" type="ORF">SAMN05216274_11236</name>
</gene>
<dbReference type="CDD" id="cd00085">
    <property type="entry name" value="HNHc"/>
    <property type="match status" value="1"/>
</dbReference>
<dbReference type="Gene3D" id="1.10.30.50">
    <property type="match status" value="1"/>
</dbReference>
<proteinExistence type="predicted"/>
<dbReference type="PANTHER" id="PTHR33877:SF2">
    <property type="entry name" value="OS07G0170200 PROTEIN"/>
    <property type="match status" value="1"/>
</dbReference>
<accession>A0ABY1EFU5</accession>
<keyword evidence="2" id="KW-0540">Nuclease</keyword>
<dbReference type="Proteomes" id="UP000199681">
    <property type="component" value="Unassembled WGS sequence"/>
</dbReference>
<reference evidence="2 3" key="1">
    <citation type="submission" date="2016-10" db="EMBL/GenBank/DDBJ databases">
        <authorList>
            <person name="Varghese N."/>
            <person name="Submissions S."/>
        </authorList>
    </citation>
    <scope>NUCLEOTIDE SEQUENCE [LARGE SCALE GENOMIC DNA]</scope>
    <source>
        <strain evidence="2 3">GMCC 1.11211</strain>
    </source>
</reference>
<sequence>MAGSRPASFERERMRTLVLNAGYEPLAVVSFKRALILVMNQKATIVQSDQNHPVFAASGSWDRPSVILLTRYVRIPMSRLVPVSRRGVLRRDDHRCCYCGKSAATIDHVLPRSRGGRDTWDNLAACCLRCNNLKSDHTPAEMGWELRFTPRMPQGTTWVVRGIERPLEDWDAYLAPAA</sequence>
<feature type="domain" description="HNH nuclease" evidence="1">
    <location>
        <begin position="83"/>
        <end position="132"/>
    </location>
</feature>
<comment type="caution">
    <text evidence="2">The sequence shown here is derived from an EMBL/GenBank/DDBJ whole genome shotgun (WGS) entry which is preliminary data.</text>
</comment>
<name>A0ABY1EFU5_9MICO</name>
<dbReference type="EMBL" id="FOPW01000012">
    <property type="protein sequence ID" value="SFH70301.1"/>
    <property type="molecule type" value="Genomic_DNA"/>
</dbReference>
<evidence type="ECO:0000313" key="3">
    <source>
        <dbReference type="Proteomes" id="UP000199681"/>
    </source>
</evidence>
<keyword evidence="3" id="KW-1185">Reference proteome</keyword>
<dbReference type="InterPro" id="IPR003615">
    <property type="entry name" value="HNH_nuc"/>
</dbReference>
<keyword evidence="2" id="KW-0255">Endonuclease</keyword>
<dbReference type="GO" id="GO:0004519">
    <property type="term" value="F:endonuclease activity"/>
    <property type="evidence" value="ECO:0007669"/>
    <property type="project" value="UniProtKB-KW"/>
</dbReference>
<evidence type="ECO:0000313" key="2">
    <source>
        <dbReference type="EMBL" id="SFH70301.1"/>
    </source>
</evidence>
<dbReference type="InterPro" id="IPR029471">
    <property type="entry name" value="HNH_5"/>
</dbReference>
<dbReference type="PANTHER" id="PTHR33877">
    <property type="entry name" value="SLL1193 PROTEIN"/>
    <property type="match status" value="1"/>
</dbReference>